<organism evidence="2 3">
    <name type="scientific">Methylobacterium platani</name>
    <dbReference type="NCBI Taxonomy" id="427683"/>
    <lineage>
        <taxon>Bacteria</taxon>
        <taxon>Pseudomonadati</taxon>
        <taxon>Pseudomonadota</taxon>
        <taxon>Alphaproteobacteria</taxon>
        <taxon>Hyphomicrobiales</taxon>
        <taxon>Methylobacteriaceae</taxon>
        <taxon>Methylobacterium</taxon>
    </lineage>
</organism>
<dbReference type="InterPro" id="IPR027417">
    <property type="entry name" value="P-loop_NTPase"/>
</dbReference>
<dbReference type="RefSeq" id="WP_048435079.1">
    <property type="nucleotide sequence ID" value="NZ_LWHQ01000007.1"/>
</dbReference>
<feature type="region of interest" description="Disordered" evidence="1">
    <location>
        <begin position="64"/>
        <end position="90"/>
    </location>
</feature>
<protein>
    <recommendedName>
        <fullName evidence="4">Aspartyl beta-hydroxylase</fullName>
    </recommendedName>
</protein>
<accession>A0A179SIT1</accession>
<sequence length="409" mass="43433">MSRPSDGLAALTRLVAQDAALAARLRAIEDPAALVRAAVAAGAAHGLAVAADALERRMDDNRAGFVRPVAPPDPVGDGGPPPVAGGGGAPRLDGWTPFGAGWIDGAMTVEWCHLGEHRFTDPFFYETIARAIGTPFNRAFRPRLPADALAALAPGVRPSGFVFHMARCGSTLAAQALSADPRHVVASEPGPVRAMLEAPRHADLAPERADAWLAGIVSALARPRAPGEDRFFVKFMAADILELPRIQRVFPDVPWLFLYRDPVEILASQMRRGGADTGRGTIPPDRLGLTRDAVLAMDRREYQLAAMAAYGRAALDGLARAPGRGRVLRYDDLPDGLWRLFATHFGLDPALPGFAAMRAASLRHAKTGAAFTPDGPAKREAAAAWRPAAERIVGPVLAALDAVRERPAV</sequence>
<dbReference type="Gene3D" id="3.40.50.300">
    <property type="entry name" value="P-loop containing nucleotide triphosphate hydrolases"/>
    <property type="match status" value="1"/>
</dbReference>
<reference evidence="2 3" key="1">
    <citation type="submission" date="2016-04" db="EMBL/GenBank/DDBJ databases">
        <authorList>
            <person name="Evans L.H."/>
            <person name="Alamgir A."/>
            <person name="Owens N."/>
            <person name="Weber N.D."/>
            <person name="Virtaneva K."/>
            <person name="Barbian K."/>
            <person name="Babar A."/>
            <person name="Rosenke K."/>
        </authorList>
    </citation>
    <scope>NUCLEOTIDE SEQUENCE [LARGE SCALE GENOMIC DNA]</scope>
    <source>
        <strain evidence="2 3">PMB02</strain>
    </source>
</reference>
<evidence type="ECO:0000256" key="1">
    <source>
        <dbReference type="SAM" id="MobiDB-lite"/>
    </source>
</evidence>
<dbReference type="Proteomes" id="UP000078316">
    <property type="component" value="Unassembled WGS sequence"/>
</dbReference>
<evidence type="ECO:0000313" key="2">
    <source>
        <dbReference type="EMBL" id="OAS26910.1"/>
    </source>
</evidence>
<dbReference type="STRING" id="427683.A5481_02770"/>
<dbReference type="OrthoDB" id="5380394at2"/>
<feature type="compositionally biased region" description="Pro residues" evidence="1">
    <location>
        <begin position="69"/>
        <end position="83"/>
    </location>
</feature>
<dbReference type="EMBL" id="LWHQ01000007">
    <property type="protein sequence ID" value="OAS26910.1"/>
    <property type="molecule type" value="Genomic_DNA"/>
</dbReference>
<evidence type="ECO:0000313" key="3">
    <source>
        <dbReference type="Proteomes" id="UP000078316"/>
    </source>
</evidence>
<evidence type="ECO:0008006" key="4">
    <source>
        <dbReference type="Google" id="ProtNLM"/>
    </source>
</evidence>
<comment type="caution">
    <text evidence="2">The sequence shown here is derived from an EMBL/GenBank/DDBJ whole genome shotgun (WGS) entry which is preliminary data.</text>
</comment>
<dbReference type="SUPFAM" id="SSF52540">
    <property type="entry name" value="P-loop containing nucleoside triphosphate hydrolases"/>
    <property type="match status" value="1"/>
</dbReference>
<dbReference type="AlphaFoldDB" id="A0A179SIT1"/>
<name>A0A179SIT1_9HYPH</name>
<gene>
    <name evidence="2" type="ORF">A5481_02770</name>
</gene>
<proteinExistence type="predicted"/>